<proteinExistence type="predicted"/>
<dbReference type="PANTHER" id="PTHR46558:SF4">
    <property type="entry name" value="DNA-BIDING PHAGE PROTEIN"/>
    <property type="match status" value="1"/>
</dbReference>
<dbReference type="CDD" id="cd00093">
    <property type="entry name" value="HTH_XRE"/>
    <property type="match status" value="1"/>
</dbReference>
<dbReference type="SUPFAM" id="SSF47413">
    <property type="entry name" value="lambda repressor-like DNA-binding domains"/>
    <property type="match status" value="1"/>
</dbReference>
<dbReference type="PROSITE" id="PS50943">
    <property type="entry name" value="HTH_CROC1"/>
    <property type="match status" value="1"/>
</dbReference>
<dbReference type="Proteomes" id="UP001210502">
    <property type="component" value="Unassembled WGS sequence"/>
</dbReference>
<dbReference type="PANTHER" id="PTHR46558">
    <property type="entry name" value="TRACRIPTIONAL REGULATORY PROTEIN-RELATED-RELATED"/>
    <property type="match status" value="1"/>
</dbReference>
<evidence type="ECO:0000313" key="3">
    <source>
        <dbReference type="EMBL" id="MDA3767542.1"/>
    </source>
</evidence>
<dbReference type="EMBL" id="JAQIEY010000007">
    <property type="protein sequence ID" value="MDA3767542.1"/>
    <property type="molecule type" value="Genomic_DNA"/>
</dbReference>
<reference evidence="3" key="1">
    <citation type="submission" date="2023-01" db="EMBL/GenBank/DDBJ databases">
        <title>Sequencing of the bacterial strains from artisanal fermented milk Matsoni.</title>
        <authorList>
            <person name="Rozman V."/>
            <person name="Accetto T."/>
            <person name="Bogovic Matijasic B."/>
        </authorList>
    </citation>
    <scope>NUCLEOTIDE SEQUENCE</scope>
    <source>
        <strain evidence="3">Lbl333</strain>
    </source>
</reference>
<evidence type="ECO:0000256" key="1">
    <source>
        <dbReference type="ARBA" id="ARBA00023125"/>
    </source>
</evidence>
<dbReference type="SMART" id="SM00530">
    <property type="entry name" value="HTH_XRE"/>
    <property type="match status" value="1"/>
</dbReference>
<dbReference type="InterPro" id="IPR001387">
    <property type="entry name" value="Cro/C1-type_HTH"/>
</dbReference>
<name>A0AAW5YU56_9LACO</name>
<dbReference type="GO" id="GO:0003677">
    <property type="term" value="F:DNA binding"/>
    <property type="evidence" value="ECO:0007669"/>
    <property type="project" value="UniProtKB-KW"/>
</dbReference>
<accession>A0AAW5YU56</accession>
<dbReference type="Gene3D" id="1.10.260.40">
    <property type="entry name" value="lambda repressor-like DNA-binding domains"/>
    <property type="match status" value="1"/>
</dbReference>
<sequence length="67" mass="7680">MNELTKLREAHNLSQKELADKLGLSQPMIAMMEAEERRGSDATKLKVAKFFGKTVDEIFFTKNNHLK</sequence>
<dbReference type="RefSeq" id="WP_271024330.1">
    <property type="nucleotide sequence ID" value="NZ_JAQIEY010000007.1"/>
</dbReference>
<evidence type="ECO:0000259" key="2">
    <source>
        <dbReference type="PROSITE" id="PS50943"/>
    </source>
</evidence>
<protein>
    <submittedName>
        <fullName evidence="3">Helix-turn-helix transcriptional regulator</fullName>
    </submittedName>
</protein>
<comment type="caution">
    <text evidence="3">The sequence shown here is derived from an EMBL/GenBank/DDBJ whole genome shotgun (WGS) entry which is preliminary data.</text>
</comment>
<feature type="domain" description="HTH cro/C1-type" evidence="2">
    <location>
        <begin position="4"/>
        <end position="58"/>
    </location>
</feature>
<dbReference type="InterPro" id="IPR010982">
    <property type="entry name" value="Lambda_DNA-bd_dom_sf"/>
</dbReference>
<evidence type="ECO:0000313" key="4">
    <source>
        <dbReference type="Proteomes" id="UP001210502"/>
    </source>
</evidence>
<organism evidence="3 4">
    <name type="scientific">Lactobacillus delbrueckii</name>
    <dbReference type="NCBI Taxonomy" id="1584"/>
    <lineage>
        <taxon>Bacteria</taxon>
        <taxon>Bacillati</taxon>
        <taxon>Bacillota</taxon>
        <taxon>Bacilli</taxon>
        <taxon>Lactobacillales</taxon>
        <taxon>Lactobacillaceae</taxon>
        <taxon>Lactobacillus</taxon>
    </lineage>
</organism>
<gene>
    <name evidence="3" type="ORF">PF586_03445</name>
</gene>
<keyword evidence="1" id="KW-0238">DNA-binding</keyword>
<dbReference type="Pfam" id="PF01381">
    <property type="entry name" value="HTH_3"/>
    <property type="match status" value="1"/>
</dbReference>
<dbReference type="AlphaFoldDB" id="A0AAW5YU56"/>